<evidence type="ECO:0000313" key="2">
    <source>
        <dbReference type="EMBL" id="MDT0443773.1"/>
    </source>
</evidence>
<sequence>MTKDSGTMWDHDVTKLQHAYHQRLFGHLFDWQAAEHRITEFTGGTGAAGLMFLDQMGHFGPNGCDLVVERLAAPTRLAEMGSGFGGALRYILDRLTERGTPVELAYGVELVPEHCELSRTINESQGREDITILCSSAESVPLPDASLDAVVITGSLPHFPRPDQVFQEAARLLRPEGVLLCTEEVSLAPDGTGPTETFHELHPAGVFHTTSVTTRREQLRAAGLTRIELTDLTPWATDLLAARLKALRLFRGSAEAMLGTDEVDLVVRTLTTARDEYAVGRLRPALVTAVRP</sequence>
<dbReference type="Proteomes" id="UP001183615">
    <property type="component" value="Unassembled WGS sequence"/>
</dbReference>
<dbReference type="GO" id="GO:0032259">
    <property type="term" value="P:methylation"/>
    <property type="evidence" value="ECO:0007669"/>
    <property type="project" value="UniProtKB-KW"/>
</dbReference>
<dbReference type="Pfam" id="PF08241">
    <property type="entry name" value="Methyltransf_11"/>
    <property type="match status" value="1"/>
</dbReference>
<evidence type="ECO:0000259" key="1">
    <source>
        <dbReference type="Pfam" id="PF08241"/>
    </source>
</evidence>
<protein>
    <submittedName>
        <fullName evidence="2">Class I SAM-dependent methyltransferase</fullName>
    </submittedName>
</protein>
<comment type="caution">
    <text evidence="2">The sequence shown here is derived from an EMBL/GenBank/DDBJ whole genome shotgun (WGS) entry which is preliminary data.</text>
</comment>
<dbReference type="PANTHER" id="PTHR42912:SF93">
    <property type="entry name" value="N6-ADENOSINE-METHYLTRANSFERASE TMT1A"/>
    <property type="match status" value="1"/>
</dbReference>
<keyword evidence="3" id="KW-1185">Reference proteome</keyword>
<organism evidence="2 3">
    <name type="scientific">Streptomyces johnsoniae</name>
    <dbReference type="NCBI Taxonomy" id="3075532"/>
    <lineage>
        <taxon>Bacteria</taxon>
        <taxon>Bacillati</taxon>
        <taxon>Actinomycetota</taxon>
        <taxon>Actinomycetes</taxon>
        <taxon>Kitasatosporales</taxon>
        <taxon>Streptomycetaceae</taxon>
        <taxon>Streptomyces</taxon>
    </lineage>
</organism>
<accession>A0ABU2S466</accession>
<dbReference type="InterPro" id="IPR013216">
    <property type="entry name" value="Methyltransf_11"/>
</dbReference>
<dbReference type="PANTHER" id="PTHR42912">
    <property type="entry name" value="METHYLTRANSFERASE"/>
    <property type="match status" value="1"/>
</dbReference>
<dbReference type="GO" id="GO:0008168">
    <property type="term" value="F:methyltransferase activity"/>
    <property type="evidence" value="ECO:0007669"/>
    <property type="project" value="UniProtKB-KW"/>
</dbReference>
<keyword evidence="2" id="KW-0808">Transferase</keyword>
<name>A0ABU2S466_9ACTN</name>
<reference evidence="3" key="1">
    <citation type="submission" date="2023-07" db="EMBL/GenBank/DDBJ databases">
        <title>30 novel species of actinomycetes from the DSMZ collection.</title>
        <authorList>
            <person name="Nouioui I."/>
        </authorList>
    </citation>
    <scope>NUCLEOTIDE SEQUENCE [LARGE SCALE GENOMIC DNA]</scope>
    <source>
        <strain evidence="3">DSM 41886</strain>
    </source>
</reference>
<feature type="domain" description="Methyltransferase type 11" evidence="1">
    <location>
        <begin position="79"/>
        <end position="181"/>
    </location>
</feature>
<evidence type="ECO:0000313" key="3">
    <source>
        <dbReference type="Proteomes" id="UP001183615"/>
    </source>
</evidence>
<dbReference type="Gene3D" id="3.40.50.150">
    <property type="entry name" value="Vaccinia Virus protein VP39"/>
    <property type="match status" value="1"/>
</dbReference>
<dbReference type="CDD" id="cd02440">
    <property type="entry name" value="AdoMet_MTases"/>
    <property type="match status" value="1"/>
</dbReference>
<gene>
    <name evidence="2" type="ORF">RM779_14415</name>
</gene>
<dbReference type="RefSeq" id="WP_311618080.1">
    <property type="nucleotide sequence ID" value="NZ_JAVREV010000007.1"/>
</dbReference>
<keyword evidence="2" id="KW-0489">Methyltransferase</keyword>
<proteinExistence type="predicted"/>
<dbReference type="InterPro" id="IPR050508">
    <property type="entry name" value="Methyltransf_Superfamily"/>
</dbReference>
<dbReference type="SUPFAM" id="SSF53335">
    <property type="entry name" value="S-adenosyl-L-methionine-dependent methyltransferases"/>
    <property type="match status" value="1"/>
</dbReference>
<dbReference type="EMBL" id="JAVREV010000007">
    <property type="protein sequence ID" value="MDT0443773.1"/>
    <property type="molecule type" value="Genomic_DNA"/>
</dbReference>
<dbReference type="InterPro" id="IPR029063">
    <property type="entry name" value="SAM-dependent_MTases_sf"/>
</dbReference>